<accession>A0A2I0U6G5</accession>
<gene>
    <name evidence="1" type="ORF">llap_8138</name>
</gene>
<dbReference type="Proteomes" id="UP000233556">
    <property type="component" value="Unassembled WGS sequence"/>
</dbReference>
<dbReference type="AlphaFoldDB" id="A0A2I0U6G5"/>
<proteinExistence type="predicted"/>
<keyword evidence="2" id="KW-1185">Reference proteome</keyword>
<dbReference type="EMBL" id="KZ506101">
    <property type="protein sequence ID" value="PKU41563.1"/>
    <property type="molecule type" value="Genomic_DNA"/>
</dbReference>
<protein>
    <submittedName>
        <fullName evidence="1">Pro-neuregulin-membrane-bound isoform</fullName>
    </submittedName>
</protein>
<organism evidence="1 2">
    <name type="scientific">Limosa lapponica baueri</name>
    <dbReference type="NCBI Taxonomy" id="1758121"/>
    <lineage>
        <taxon>Eukaryota</taxon>
        <taxon>Metazoa</taxon>
        <taxon>Chordata</taxon>
        <taxon>Craniata</taxon>
        <taxon>Vertebrata</taxon>
        <taxon>Euteleostomi</taxon>
        <taxon>Archelosauria</taxon>
        <taxon>Archosauria</taxon>
        <taxon>Dinosauria</taxon>
        <taxon>Saurischia</taxon>
        <taxon>Theropoda</taxon>
        <taxon>Coelurosauria</taxon>
        <taxon>Aves</taxon>
        <taxon>Neognathae</taxon>
        <taxon>Neoaves</taxon>
        <taxon>Charadriiformes</taxon>
        <taxon>Scolopacidae</taxon>
        <taxon>Limosa</taxon>
    </lineage>
</organism>
<evidence type="ECO:0000313" key="1">
    <source>
        <dbReference type="EMBL" id="PKU41563.1"/>
    </source>
</evidence>
<name>A0A2I0U6G5_LIMLA</name>
<sequence length="80" mass="9376">MDFCKAFDTVLYDFFVSKLERYVDLMDGPLSGVWYWDWYHMDGGIESTLRNLADNTKLCGAVDMLEGKDAIQRDLDRLER</sequence>
<dbReference type="OrthoDB" id="416454at2759"/>
<evidence type="ECO:0000313" key="2">
    <source>
        <dbReference type="Proteomes" id="UP000233556"/>
    </source>
</evidence>
<reference evidence="2" key="1">
    <citation type="submission" date="2017-11" db="EMBL/GenBank/DDBJ databases">
        <authorList>
            <person name="Lima N.C."/>
            <person name="Parody-Merino A.M."/>
            <person name="Battley P.F."/>
            <person name="Fidler A.E."/>
            <person name="Prosdocimi F."/>
        </authorList>
    </citation>
    <scope>NUCLEOTIDE SEQUENCE [LARGE SCALE GENOMIC DNA]</scope>
</reference>
<reference evidence="2" key="2">
    <citation type="submission" date="2017-12" db="EMBL/GenBank/DDBJ databases">
        <title>Genome sequence of the Bar-tailed Godwit (Limosa lapponica baueri).</title>
        <authorList>
            <person name="Lima N.C.B."/>
            <person name="Parody-Merino A.M."/>
            <person name="Battley P.F."/>
            <person name="Fidler A.E."/>
            <person name="Prosdocimi F."/>
        </authorList>
    </citation>
    <scope>NUCLEOTIDE SEQUENCE [LARGE SCALE GENOMIC DNA]</scope>
</reference>